<feature type="region of interest" description="Disordered" evidence="1">
    <location>
        <begin position="1"/>
        <end position="66"/>
    </location>
</feature>
<evidence type="ECO:0000256" key="1">
    <source>
        <dbReference type="SAM" id="MobiDB-lite"/>
    </source>
</evidence>
<feature type="compositionally biased region" description="Basic residues" evidence="1">
    <location>
        <begin position="56"/>
        <end position="66"/>
    </location>
</feature>
<organism evidence="2">
    <name type="scientific">uncultured Rubrobacteraceae bacterium</name>
    <dbReference type="NCBI Taxonomy" id="349277"/>
    <lineage>
        <taxon>Bacteria</taxon>
        <taxon>Bacillati</taxon>
        <taxon>Actinomycetota</taxon>
        <taxon>Rubrobacteria</taxon>
        <taxon>Rubrobacterales</taxon>
        <taxon>Rubrobacteraceae</taxon>
        <taxon>environmental samples</taxon>
    </lineage>
</organism>
<dbReference type="AlphaFoldDB" id="A0A6J4PT57"/>
<dbReference type="EMBL" id="CADCUT010000168">
    <property type="protein sequence ID" value="CAA9424746.1"/>
    <property type="molecule type" value="Genomic_DNA"/>
</dbReference>
<accession>A0A6J4PT57</accession>
<name>A0A6J4PT57_9ACTN</name>
<protein>
    <submittedName>
        <fullName evidence="2">Uncharacterized protein</fullName>
    </submittedName>
</protein>
<feature type="non-terminal residue" evidence="2">
    <location>
        <position position="1"/>
    </location>
</feature>
<feature type="non-terminal residue" evidence="2">
    <location>
        <position position="66"/>
    </location>
</feature>
<feature type="compositionally biased region" description="Basic and acidic residues" evidence="1">
    <location>
        <begin position="45"/>
        <end position="55"/>
    </location>
</feature>
<proteinExistence type="predicted"/>
<reference evidence="2" key="1">
    <citation type="submission" date="2020-02" db="EMBL/GenBank/DDBJ databases">
        <authorList>
            <person name="Meier V. D."/>
        </authorList>
    </citation>
    <scope>NUCLEOTIDE SEQUENCE</scope>
    <source>
        <strain evidence="2">AVDCRST_MAG03</strain>
    </source>
</reference>
<evidence type="ECO:0000313" key="2">
    <source>
        <dbReference type="EMBL" id="CAA9424746.1"/>
    </source>
</evidence>
<gene>
    <name evidence="2" type="ORF">AVDCRST_MAG03-2799</name>
</gene>
<sequence>NPGPDRFGTRPGRGRGDAQGHGRQHPYGSRGPARGDCQRGPLPGLRREQLHDRRRDLRRRRQRADL</sequence>